<organism evidence="2 3">
    <name type="scientific">Staphylococcus aureus</name>
    <dbReference type="NCBI Taxonomy" id="1280"/>
    <lineage>
        <taxon>Bacteria</taxon>
        <taxon>Bacillati</taxon>
        <taxon>Bacillota</taxon>
        <taxon>Bacilli</taxon>
        <taxon>Bacillales</taxon>
        <taxon>Staphylococcaceae</taxon>
        <taxon>Staphylococcus</taxon>
    </lineage>
</organism>
<evidence type="ECO:0000313" key="2">
    <source>
        <dbReference type="EMBL" id="SUK36539.1"/>
    </source>
</evidence>
<reference evidence="2 3" key="1">
    <citation type="submission" date="2018-06" db="EMBL/GenBank/DDBJ databases">
        <authorList>
            <consortium name="Pathogen Informatics"/>
            <person name="Doyle S."/>
        </authorList>
    </citation>
    <scope>NUCLEOTIDE SEQUENCE [LARGE SCALE GENOMIC DNA]</scope>
    <source>
        <strain evidence="2 3">NCTC5664</strain>
    </source>
</reference>
<dbReference type="Pfam" id="PF05913">
    <property type="entry name" value="MupG_C"/>
    <property type="match status" value="1"/>
</dbReference>
<gene>
    <name evidence="2" type="ORF">NCTC5664_00715</name>
</gene>
<sequence>MNNGRYQGEMQIVRQTLSAHDNVNVVAQIIKEDLPLLSCIEPNDTFDFQKTRECKK</sequence>
<dbReference type="PANTHER" id="PTHR38435:SF2">
    <property type="entry name" value="DUF871 DOMAIN-CONTAINING PROTEIN"/>
    <property type="match status" value="1"/>
</dbReference>
<name>A0A380DN37_STAAU</name>
<protein>
    <submittedName>
        <fullName evidence="2">Outer surface protein</fullName>
    </submittedName>
</protein>
<dbReference type="PANTHER" id="PTHR38435">
    <property type="match status" value="1"/>
</dbReference>
<dbReference type="InterPro" id="IPR043894">
    <property type="entry name" value="MupG_C"/>
</dbReference>
<dbReference type="Proteomes" id="UP000254502">
    <property type="component" value="Unassembled WGS sequence"/>
</dbReference>
<dbReference type="Gene3D" id="2.40.100.10">
    <property type="entry name" value="Cyclophilin-like"/>
    <property type="match status" value="1"/>
</dbReference>
<accession>A0A380DN37</accession>
<dbReference type="InterPro" id="IPR029000">
    <property type="entry name" value="Cyclophilin-like_dom_sf"/>
</dbReference>
<dbReference type="InterPro" id="IPR008589">
    <property type="entry name" value="MupG"/>
</dbReference>
<dbReference type="SUPFAM" id="SSF50891">
    <property type="entry name" value="Cyclophilin-like"/>
    <property type="match status" value="1"/>
</dbReference>
<proteinExistence type="predicted"/>
<dbReference type="AlphaFoldDB" id="A0A380DN37"/>
<evidence type="ECO:0000259" key="1">
    <source>
        <dbReference type="Pfam" id="PF05913"/>
    </source>
</evidence>
<feature type="domain" description="6-phospho-N-acetylmuramidase C-terminal" evidence="1">
    <location>
        <begin position="2"/>
        <end position="49"/>
    </location>
</feature>
<dbReference type="EMBL" id="UHAQ01000002">
    <property type="protein sequence ID" value="SUK36539.1"/>
    <property type="molecule type" value="Genomic_DNA"/>
</dbReference>
<evidence type="ECO:0000313" key="3">
    <source>
        <dbReference type="Proteomes" id="UP000254502"/>
    </source>
</evidence>